<proteinExistence type="predicted"/>
<gene>
    <name evidence="1" type="ORF">A6V36_07060</name>
</gene>
<protein>
    <submittedName>
        <fullName evidence="1">Uncharacterized protein</fullName>
    </submittedName>
</protein>
<sequence>MKRTVIQMDQGTQQNSALVEEAAAAATSLRNQTAQLAHLVAAFSLRSRVLFLARTSPRGRYQVSGGRSRWQIERAALGLYRDDMGDARHTGQITCGELR</sequence>
<evidence type="ECO:0000313" key="2">
    <source>
        <dbReference type="Proteomes" id="UP000077961"/>
    </source>
</evidence>
<name>A0ABX2UR30_9BURK</name>
<reference evidence="1 2" key="1">
    <citation type="submission" date="2016-04" db="EMBL/GenBank/DDBJ databases">
        <title>Reclassification of Paraburkholderia panaciterrae (Farh et al. 2015) Dobritsa &amp; Samadpour 2016 as a later homotypic synonym of Paraburkholderia ginsengiterrae (Farh et al. 2015) Dobritsa &amp; Samadpour 2016.</title>
        <authorList>
            <person name="Dobritsa A.P."/>
            <person name="Kutumbaka K."/>
            <person name="Samadpour M."/>
        </authorList>
    </citation>
    <scope>NUCLEOTIDE SEQUENCE [LARGE SCALE GENOMIC DNA]</scope>
    <source>
        <strain evidence="1 2">DCY85-1</strain>
    </source>
</reference>
<dbReference type="EMBL" id="LXJZ01000187">
    <property type="protein sequence ID" value="OAJ56273.1"/>
    <property type="molecule type" value="Genomic_DNA"/>
</dbReference>
<dbReference type="Proteomes" id="UP000077961">
    <property type="component" value="Unassembled WGS sequence"/>
</dbReference>
<accession>A0ABX2UR30</accession>
<comment type="caution">
    <text evidence="1">The sequence shown here is derived from an EMBL/GenBank/DDBJ whole genome shotgun (WGS) entry which is preliminary data.</text>
</comment>
<organism evidence="1 2">
    <name type="scientific">Paraburkholderia ginsengiterrae</name>
    <dbReference type="NCBI Taxonomy" id="1462993"/>
    <lineage>
        <taxon>Bacteria</taxon>
        <taxon>Pseudomonadati</taxon>
        <taxon>Pseudomonadota</taxon>
        <taxon>Betaproteobacteria</taxon>
        <taxon>Burkholderiales</taxon>
        <taxon>Burkholderiaceae</taxon>
        <taxon>Paraburkholderia</taxon>
    </lineage>
</organism>
<evidence type="ECO:0000313" key="1">
    <source>
        <dbReference type="EMBL" id="OAJ56273.1"/>
    </source>
</evidence>
<keyword evidence="2" id="KW-1185">Reference proteome</keyword>